<dbReference type="AlphaFoldDB" id="A0A9D2EHK9"/>
<evidence type="ECO:0000313" key="2">
    <source>
        <dbReference type="Proteomes" id="UP000824037"/>
    </source>
</evidence>
<gene>
    <name evidence="1" type="ORF">H9815_15735</name>
</gene>
<dbReference type="Proteomes" id="UP000824037">
    <property type="component" value="Unassembled WGS sequence"/>
</dbReference>
<accession>A0A9D2EHK9</accession>
<reference evidence="1" key="2">
    <citation type="submission" date="2021-04" db="EMBL/GenBank/DDBJ databases">
        <authorList>
            <person name="Gilroy R."/>
        </authorList>
    </citation>
    <scope>NUCLEOTIDE SEQUENCE</scope>
    <source>
        <strain evidence="1">ChiGjej4B4-7305</strain>
    </source>
</reference>
<evidence type="ECO:0000313" key="1">
    <source>
        <dbReference type="EMBL" id="HIZ37226.1"/>
    </source>
</evidence>
<dbReference type="EMBL" id="DXBY01000272">
    <property type="protein sequence ID" value="HIZ37226.1"/>
    <property type="molecule type" value="Genomic_DNA"/>
</dbReference>
<proteinExistence type="predicted"/>
<organism evidence="1 2">
    <name type="scientific">Candidatus Ruania gallistercoris</name>
    <dbReference type="NCBI Taxonomy" id="2838746"/>
    <lineage>
        <taxon>Bacteria</taxon>
        <taxon>Bacillati</taxon>
        <taxon>Actinomycetota</taxon>
        <taxon>Actinomycetes</taxon>
        <taxon>Micrococcales</taxon>
        <taxon>Ruaniaceae</taxon>
        <taxon>Ruania</taxon>
    </lineage>
</organism>
<sequence length="228" mass="24665">MAEEVSVLLHAVRLLGFADAAAIAASLGGDSAGEESGGNASTGQDYTGQGGGLVTEALLDAESRGWVQHTAFGDLGGWSLTERGRVENERLLAEERQEADPGGEVAAVYREFLPCNARLLRACTDWQLRPTGTDALAPNDHRDPVWDQRVLAELAALSRELVPLVARLRAVLPRFGGYDERFATALGRAQAGEHDWADRLDVDSCHRVWFELHEDLVATLGIDRSAVH</sequence>
<reference evidence="1" key="1">
    <citation type="journal article" date="2021" name="PeerJ">
        <title>Extensive microbial diversity within the chicken gut microbiome revealed by metagenomics and culture.</title>
        <authorList>
            <person name="Gilroy R."/>
            <person name="Ravi A."/>
            <person name="Getino M."/>
            <person name="Pursley I."/>
            <person name="Horton D.L."/>
            <person name="Alikhan N.F."/>
            <person name="Baker D."/>
            <person name="Gharbi K."/>
            <person name="Hall N."/>
            <person name="Watson M."/>
            <person name="Adriaenssens E.M."/>
            <person name="Foster-Nyarko E."/>
            <person name="Jarju S."/>
            <person name="Secka A."/>
            <person name="Antonio M."/>
            <person name="Oren A."/>
            <person name="Chaudhuri R.R."/>
            <person name="La Ragione R."/>
            <person name="Hildebrand F."/>
            <person name="Pallen M.J."/>
        </authorList>
    </citation>
    <scope>NUCLEOTIDE SEQUENCE</scope>
    <source>
        <strain evidence="1">ChiGjej4B4-7305</strain>
    </source>
</reference>
<name>A0A9D2EHK9_9MICO</name>
<comment type="caution">
    <text evidence="1">The sequence shown here is derived from an EMBL/GenBank/DDBJ whole genome shotgun (WGS) entry which is preliminary data.</text>
</comment>
<protein>
    <submittedName>
        <fullName evidence="1">Transcriptional regulator</fullName>
    </submittedName>
</protein>